<organism evidence="2 3">
    <name type="scientific">Nostoc piscinale CENA21</name>
    <dbReference type="NCBI Taxonomy" id="224013"/>
    <lineage>
        <taxon>Bacteria</taxon>
        <taxon>Bacillati</taxon>
        <taxon>Cyanobacteriota</taxon>
        <taxon>Cyanophyceae</taxon>
        <taxon>Nostocales</taxon>
        <taxon>Nostocaceae</taxon>
        <taxon>Nostoc</taxon>
    </lineage>
</organism>
<dbReference type="PANTHER" id="PTHR22916">
    <property type="entry name" value="GLYCOSYLTRANSFERASE"/>
    <property type="match status" value="1"/>
</dbReference>
<dbReference type="STRING" id="224013.ACX27_18240"/>
<dbReference type="Gene3D" id="3.90.550.10">
    <property type="entry name" value="Spore Coat Polysaccharide Biosynthesis Protein SpsA, Chain A"/>
    <property type="match status" value="1"/>
</dbReference>
<dbReference type="Pfam" id="PF00535">
    <property type="entry name" value="Glycos_transf_2"/>
    <property type="match status" value="1"/>
</dbReference>
<dbReference type="InterPro" id="IPR029044">
    <property type="entry name" value="Nucleotide-diphossugar_trans"/>
</dbReference>
<evidence type="ECO:0000313" key="2">
    <source>
        <dbReference type="EMBL" id="ALF54342.1"/>
    </source>
</evidence>
<dbReference type="PANTHER" id="PTHR22916:SF64">
    <property type="entry name" value="TRANSFERASE, PUTATIVE-RELATED"/>
    <property type="match status" value="1"/>
</dbReference>
<dbReference type="Proteomes" id="UP000062645">
    <property type="component" value="Chromosome"/>
</dbReference>
<reference evidence="3" key="1">
    <citation type="submission" date="2015-07" db="EMBL/GenBank/DDBJ databases">
        <title>Genome Of Nitrogen-Fixing Cyanobacterium Nostoc piscinale CENA21 From Solimoes/Amazon River Floodplain Sediments And Comparative Genomics To Uncover Biosynthetic Natural Products Potential.</title>
        <authorList>
            <person name="Leao T.F."/>
            <person name="Leao P.N."/>
            <person name="Guimaraes P.I."/>
            <person name="de Melo A.G.C."/>
            <person name="Ramos R.T.J."/>
            <person name="Silva A."/>
            <person name="Fiore M.F."/>
            <person name="Schneider M.P.C."/>
        </authorList>
    </citation>
    <scope>NUCLEOTIDE SEQUENCE [LARGE SCALE GENOMIC DNA]</scope>
    <source>
        <strain evidence="3">CENA21</strain>
    </source>
</reference>
<gene>
    <name evidence="2" type="ORF">ACX27_18240</name>
</gene>
<dbReference type="GO" id="GO:0016740">
    <property type="term" value="F:transferase activity"/>
    <property type="evidence" value="ECO:0007669"/>
    <property type="project" value="UniProtKB-KW"/>
</dbReference>
<protein>
    <submittedName>
        <fullName evidence="2">Family 2 glycosyl transferase</fullName>
    </submittedName>
</protein>
<keyword evidence="2" id="KW-0808">Transferase</keyword>
<dbReference type="OrthoDB" id="443282at2"/>
<name>A0A0M5MHF9_9NOSO</name>
<reference evidence="2 3" key="2">
    <citation type="journal article" date="2016" name="Genome Announc.">
        <title>Draft Genome Sequence of the N2-Fixing Cyanobacterium Nostoc piscinale CENA21, Isolated from the Brazilian Amazon Floodplain.</title>
        <authorList>
            <person name="Leao T."/>
            <person name="Guimaraes P.I."/>
            <person name="de Melo A.G."/>
            <person name="Ramos R.T."/>
            <person name="Leao P.N."/>
            <person name="Silva A."/>
            <person name="Fiore M.F."/>
            <person name="Schneider M.P."/>
        </authorList>
    </citation>
    <scope>NUCLEOTIDE SEQUENCE [LARGE SCALE GENOMIC DNA]</scope>
    <source>
        <strain evidence="2 3">CENA21</strain>
    </source>
</reference>
<dbReference type="CDD" id="cd00761">
    <property type="entry name" value="Glyco_tranf_GTA_type"/>
    <property type="match status" value="1"/>
</dbReference>
<dbReference type="InterPro" id="IPR001173">
    <property type="entry name" value="Glyco_trans_2-like"/>
</dbReference>
<dbReference type="PATRIC" id="fig|224013.5.peg.4364"/>
<evidence type="ECO:0000313" key="3">
    <source>
        <dbReference type="Proteomes" id="UP000062645"/>
    </source>
</evidence>
<keyword evidence="3" id="KW-1185">Reference proteome</keyword>
<accession>A0A0M5MHF9</accession>
<proteinExistence type="predicted"/>
<sequence length="321" mass="36478">MNPLISVIIPTHNPNDKRLNKTLIALKNQTLLQENWELIVIDNLTPDPSYIPSFDFSWHNFAKIIREERLGLTRARIAGINASRGNYLVFVDDDNVLDVNYLSNVIAIFQNHHHLGAIGGKSLPEFEVEPEHWIKDFWVCLALRDLGDEVQVYSFDELSSKEKQHPLFAPIGAGMALQRQAAQFYVDSIAENVNRLSLDRTGKSLQSGGDCDINLTLLEAGWAVGYFPQLQLNHLISSNRLTKDYLARLNRASSRSWVQVLDAHNIHPWQKIPSWSVIPRQIKAFFSYQPWKSPANYINWQGACGMFEGLGELLTNKSTNL</sequence>
<evidence type="ECO:0000259" key="1">
    <source>
        <dbReference type="Pfam" id="PF00535"/>
    </source>
</evidence>
<dbReference type="EMBL" id="CP012036">
    <property type="protein sequence ID" value="ALF54342.1"/>
    <property type="molecule type" value="Genomic_DNA"/>
</dbReference>
<feature type="domain" description="Glycosyltransferase 2-like" evidence="1">
    <location>
        <begin position="6"/>
        <end position="150"/>
    </location>
</feature>
<dbReference type="AlphaFoldDB" id="A0A0M5MHF9"/>
<dbReference type="RefSeq" id="WP_062294866.1">
    <property type="nucleotide sequence ID" value="NZ_CP012036.1"/>
</dbReference>
<dbReference type="KEGG" id="npz:ACX27_18240"/>
<dbReference type="SUPFAM" id="SSF53448">
    <property type="entry name" value="Nucleotide-diphospho-sugar transferases"/>
    <property type="match status" value="1"/>
</dbReference>